<dbReference type="HOGENOM" id="CLU_364063_0_0_12"/>
<name>M2CLZ2_TREDN</name>
<protein>
    <recommendedName>
        <fullName evidence="1">Phage MuF C-terminal domain-containing protein</fullName>
    </recommendedName>
</protein>
<accession>M2CLZ2</accession>
<proteinExistence type="predicted"/>
<dbReference type="AlphaFoldDB" id="M2CLZ2"/>
<dbReference type="PATRIC" id="fig|999431.4.peg.115"/>
<dbReference type="RefSeq" id="WP_002686814.1">
    <property type="nucleotide sequence ID" value="NZ_CM001794.1"/>
</dbReference>
<reference evidence="2" key="1">
    <citation type="submission" date="2012-01" db="EMBL/GenBank/DDBJ databases">
        <title>The Genome Sequence of Treponema denticola H1-T.</title>
        <authorList>
            <consortium name="The Broad Institute Genome Sequencing Platform"/>
            <person name="Earl A."/>
            <person name="Ward D."/>
            <person name="Feldgarden M."/>
            <person name="Gevers D."/>
            <person name="Blanton J.M."/>
            <person name="Fenno C.J."/>
            <person name="Baranova O.V."/>
            <person name="Mathney J."/>
            <person name="Dewhirst F.E."/>
            <person name="Izard J."/>
            <person name="Young S.K."/>
            <person name="Zeng Q."/>
            <person name="Gargeya S."/>
            <person name="Fitzgerald M."/>
            <person name="Haas B."/>
            <person name="Abouelleil A."/>
            <person name="Alvarado L."/>
            <person name="Arachchi H.M."/>
            <person name="Berlin A."/>
            <person name="Chapman S.B."/>
            <person name="Gearin G."/>
            <person name="Goldberg J."/>
            <person name="Griggs A."/>
            <person name="Gujja S."/>
            <person name="Hansen M."/>
            <person name="Heiman D."/>
            <person name="Howarth C."/>
            <person name="Larimer J."/>
            <person name="Lui A."/>
            <person name="MacDonald P.J.P."/>
            <person name="McCowen C."/>
            <person name="Montmayeur A."/>
            <person name="Murphy C."/>
            <person name="Neiman D."/>
            <person name="Pearson M."/>
            <person name="Priest M."/>
            <person name="Roberts A."/>
            <person name="Saif S."/>
            <person name="Shea T."/>
            <person name="Sisk P."/>
            <person name="Stolte C."/>
            <person name="Sykes S."/>
            <person name="Wortman J."/>
            <person name="Nusbaum C."/>
            <person name="Birren B."/>
        </authorList>
    </citation>
    <scope>NUCLEOTIDE SEQUENCE [LARGE SCALE GENOMIC DNA]</scope>
    <source>
        <strain evidence="2">H1-T</strain>
    </source>
</reference>
<comment type="caution">
    <text evidence="2">The sequence shown here is derived from an EMBL/GenBank/DDBJ whole genome shotgun (WGS) entry which is preliminary data.</text>
</comment>
<organism evidence="2">
    <name type="scientific">Treponema denticola H1-T</name>
    <dbReference type="NCBI Taxonomy" id="999431"/>
    <lineage>
        <taxon>Bacteria</taxon>
        <taxon>Pseudomonadati</taxon>
        <taxon>Spirochaetota</taxon>
        <taxon>Spirochaetia</taxon>
        <taxon>Spirochaetales</taxon>
        <taxon>Treponemataceae</taxon>
        <taxon>Treponema</taxon>
    </lineage>
</organism>
<dbReference type="EMBL" id="AGDW01000001">
    <property type="protein sequence ID" value="EMB34573.1"/>
    <property type="molecule type" value="Genomic_DNA"/>
</dbReference>
<feature type="domain" description="Phage MuF C-terminal" evidence="1">
    <location>
        <begin position="260"/>
        <end position="362"/>
    </location>
</feature>
<evidence type="ECO:0000259" key="1">
    <source>
        <dbReference type="Pfam" id="PF18819"/>
    </source>
</evidence>
<evidence type="ECO:0000313" key="2">
    <source>
        <dbReference type="EMBL" id="EMB34573.1"/>
    </source>
</evidence>
<gene>
    <name evidence="2" type="ORF">HMPREF9725_00112</name>
</gene>
<dbReference type="Pfam" id="PF18819">
    <property type="entry name" value="MuF_C"/>
    <property type="match status" value="1"/>
</dbReference>
<dbReference type="Proteomes" id="UP000011708">
    <property type="component" value="Chromosome"/>
</dbReference>
<dbReference type="InterPro" id="IPR041131">
    <property type="entry name" value="MuF_C"/>
</dbReference>
<sequence length="767" mass="89527">MKKYDRENLDLYSNLLDEIKQNFNLDNEGAEAALLLIRERALSLELSLSEYMRTYHPQGFSEKDNFLNDEYKGYIRFIGEDAASIIKTGKTADFSTFTHEIAHSFRRQLSGELKETAEKAFKVENGQWTQVQEEAFAVGFEEYIRLRLTENEELEKVFEKGSLYMQRVYNGLDRIIELNPEIIKVYDQMFTHGRFQFNQEKFDKTIDNIANFKDETSKFSSSHVYLGMTPPIYQELGFERLPVMITAKHLQNIMTETGKDKNTNYHGLSSDMIKQIPEAIKKPLIVMQSQNKGNEEDIIAVIGLKDKNGKQIIIPFSPNKKGYFNDLEIDINLAKTIYGRTGFNDFLMRSIKEDRILYVNEKSREITIPEIQFLRNRKSQLLYNNIAEYHKAVKEKNPDFNILYQKQAYYSGGQFEFDFLNDPEKKKEQKVQEKPIQAKFEFMVAEKKSDFFGTKSTGNGKTIELKKIQSEINAIETMKIKAILQTYTNTDYLNVKIPFAKGFFINDSVVYDETPALKKEIESLKRFIISKNNPEYDTRYFMQKMGVCNGFLCATDGKVLKRIKLAGLEQLENRSCVKVEYKDRKVIIRYDDKQKKVKNAYPPAANIIPEGKTIIKFNNEKVKKIIQNLEAWDILKPQPKREHNWNKNILPLEIKKQGIYIGNEKIGIAENTSQDKFFIKINYLHLKNTLGNEKNTIFRLDDHKKTEINGDNYYTDILHQETKYSSTIIKLMERNIKVPEIFNSKKLSTFLNTKAPIHKKTENSIER</sequence>